<keyword evidence="4" id="KW-0175">Coiled coil</keyword>
<dbReference type="EMBL" id="BAABCK010000017">
    <property type="protein sequence ID" value="GAA3720735.1"/>
    <property type="molecule type" value="Genomic_DNA"/>
</dbReference>
<evidence type="ECO:0000313" key="7">
    <source>
        <dbReference type="Proteomes" id="UP001500920"/>
    </source>
</evidence>
<dbReference type="Pfam" id="PF01420">
    <property type="entry name" value="Methylase_S"/>
    <property type="match status" value="2"/>
</dbReference>
<dbReference type="PANTHER" id="PTHR30408">
    <property type="entry name" value="TYPE-1 RESTRICTION ENZYME ECOKI SPECIFICITY PROTEIN"/>
    <property type="match status" value="1"/>
</dbReference>
<gene>
    <name evidence="6" type="ORF">GCM10022378_08450</name>
</gene>
<dbReference type="SUPFAM" id="SSF116734">
    <property type="entry name" value="DNA methylase specificity domain"/>
    <property type="match status" value="2"/>
</dbReference>
<evidence type="ECO:0000256" key="2">
    <source>
        <dbReference type="ARBA" id="ARBA00022747"/>
    </source>
</evidence>
<dbReference type="RefSeq" id="WP_344701740.1">
    <property type="nucleotide sequence ID" value="NZ_BAABCK010000017.1"/>
</dbReference>
<reference evidence="7" key="1">
    <citation type="journal article" date="2019" name="Int. J. Syst. Evol. Microbiol.">
        <title>The Global Catalogue of Microorganisms (GCM) 10K type strain sequencing project: providing services to taxonomists for standard genome sequencing and annotation.</title>
        <authorList>
            <consortium name="The Broad Institute Genomics Platform"/>
            <consortium name="The Broad Institute Genome Sequencing Center for Infectious Disease"/>
            <person name="Wu L."/>
            <person name="Ma J."/>
        </authorList>
    </citation>
    <scope>NUCLEOTIDE SEQUENCE [LARGE SCALE GENOMIC DNA]</scope>
    <source>
        <strain evidence="7">JCM 16981</strain>
    </source>
</reference>
<dbReference type="InterPro" id="IPR052021">
    <property type="entry name" value="Type-I_RS_S_subunit"/>
</dbReference>
<sequence>MIKQEQLVPKRRFEGFNTEWKICKVKEYVELENGHAFKSEYFQSNVTKKIVLTPGNINVGGGFQIDKGHYYDELADYPKKTAMKPGDIFVTMTDLTPTAQTLGFPAIIPDDGNVYLHNQRLGKLVNYDLDKSYLFNLLCTKNYHNQIVMTASGTTVKHSSPQRILNSLISVPSKEEQQKIGEFFKYLDEMIALQQQKIDKIEDLKSAYLAEMFPTEGESVPKRRFEGFTEKWISSKFENIINMHNNLRIPVTASKRIIGYTPYYGANGIQDYVKGSTHNGEFVLIAEDGANDLTNYPVIYVNGKVWVNNHAHVVKGKADIVDNLFLVSRMKSMDISKWLVGGGRAKLNAEILKSIQIKIPDYKEQQKIGEFFKHLDDMIKTHEQKLEKLKATKQAYLHEMFV</sequence>
<dbReference type="Gene3D" id="1.10.287.1120">
    <property type="entry name" value="Bipartite methylase S protein"/>
    <property type="match status" value="1"/>
</dbReference>
<dbReference type="CDD" id="cd17262">
    <property type="entry name" value="RMtype1_S_Aco12261I-TRD2-CR2"/>
    <property type="match status" value="1"/>
</dbReference>
<evidence type="ECO:0000256" key="1">
    <source>
        <dbReference type="ARBA" id="ARBA00010923"/>
    </source>
</evidence>
<protein>
    <recommendedName>
        <fullName evidence="5">Type I restriction modification DNA specificity domain-containing protein</fullName>
    </recommendedName>
</protein>
<evidence type="ECO:0000256" key="3">
    <source>
        <dbReference type="ARBA" id="ARBA00023125"/>
    </source>
</evidence>
<dbReference type="Gene3D" id="3.90.220.20">
    <property type="entry name" value="DNA methylase specificity domains"/>
    <property type="match status" value="2"/>
</dbReference>
<comment type="caution">
    <text evidence="6">The sequence shown here is derived from an EMBL/GenBank/DDBJ whole genome shotgun (WGS) entry which is preliminary data.</text>
</comment>
<evidence type="ECO:0000256" key="4">
    <source>
        <dbReference type="SAM" id="Coils"/>
    </source>
</evidence>
<dbReference type="CDD" id="cd17278">
    <property type="entry name" value="RMtype1_S_LdeBORF1052P-TRD2-CR2"/>
    <property type="match status" value="1"/>
</dbReference>
<comment type="similarity">
    <text evidence="1">Belongs to the type-I restriction system S methylase family.</text>
</comment>
<dbReference type="Proteomes" id="UP001500920">
    <property type="component" value="Unassembled WGS sequence"/>
</dbReference>
<name>A0ABP7EL50_9STAP</name>
<keyword evidence="3" id="KW-0238">DNA-binding</keyword>
<evidence type="ECO:0000259" key="5">
    <source>
        <dbReference type="Pfam" id="PF01420"/>
    </source>
</evidence>
<keyword evidence="7" id="KW-1185">Reference proteome</keyword>
<accession>A0ABP7EL50</accession>
<feature type="domain" description="Type I restriction modification DNA specificity" evidence="5">
    <location>
        <begin position="230"/>
        <end position="390"/>
    </location>
</feature>
<evidence type="ECO:0000313" key="6">
    <source>
        <dbReference type="EMBL" id="GAA3720735.1"/>
    </source>
</evidence>
<feature type="domain" description="Type I restriction modification DNA specificity" evidence="5">
    <location>
        <begin position="18"/>
        <end position="202"/>
    </location>
</feature>
<organism evidence="6 7">
    <name type="scientific">Salinicoccus jeotgali</name>
    <dbReference type="NCBI Taxonomy" id="381634"/>
    <lineage>
        <taxon>Bacteria</taxon>
        <taxon>Bacillati</taxon>
        <taxon>Bacillota</taxon>
        <taxon>Bacilli</taxon>
        <taxon>Bacillales</taxon>
        <taxon>Staphylococcaceae</taxon>
        <taxon>Salinicoccus</taxon>
    </lineage>
</organism>
<proteinExistence type="inferred from homology"/>
<dbReference type="InterPro" id="IPR000055">
    <property type="entry name" value="Restrct_endonuc_typeI_TRD"/>
</dbReference>
<dbReference type="PANTHER" id="PTHR30408:SF12">
    <property type="entry name" value="TYPE I RESTRICTION ENZYME MJAVIII SPECIFICITY SUBUNIT"/>
    <property type="match status" value="1"/>
</dbReference>
<feature type="coiled-coil region" evidence="4">
    <location>
        <begin position="372"/>
        <end position="399"/>
    </location>
</feature>
<dbReference type="InterPro" id="IPR044946">
    <property type="entry name" value="Restrct_endonuc_typeI_TRD_sf"/>
</dbReference>
<keyword evidence="2" id="KW-0680">Restriction system</keyword>